<organism evidence="1 2">
    <name type="scientific">Pontibacter toksunensis</name>
    <dbReference type="NCBI Taxonomy" id="1332631"/>
    <lineage>
        <taxon>Bacteria</taxon>
        <taxon>Pseudomonadati</taxon>
        <taxon>Bacteroidota</taxon>
        <taxon>Cytophagia</taxon>
        <taxon>Cytophagales</taxon>
        <taxon>Hymenobacteraceae</taxon>
        <taxon>Pontibacter</taxon>
    </lineage>
</organism>
<dbReference type="InterPro" id="IPR046732">
    <property type="entry name" value="DUF6624"/>
</dbReference>
<sequence>MYKLMLVVFIMHLLPGRQVSLGQQAPQAYFDLAKKADSLYQAKAYQEAVRAYTAAFRVNNWKGYVPDLYNAARAWAQVSNLDSAFRKLDRVVTYSDIGDLKKYRAFTTEPAFGPLKKDKRWQQLLTKADTRLNNPLVQQLDTIFREDQKYRLMVDSVAKAYGFESKEMQSLWHKMAAVDSMNLIKVKEILDKHGWLGAQEVGQQGNTTLFLVIQHADPATQAEYLPMMREAVKKGDASAGSLALLEDRVALGQGKKQIYGSQIGRDPESGEHYVLPLEDPENVDKRRAAVGLQPLAEYVKRWGISWDAEAHKKQQAGSRGDTH</sequence>
<evidence type="ECO:0000313" key="2">
    <source>
        <dbReference type="Proteomes" id="UP001597641"/>
    </source>
</evidence>
<evidence type="ECO:0000313" key="1">
    <source>
        <dbReference type="EMBL" id="MFD3003634.1"/>
    </source>
</evidence>
<comment type="caution">
    <text evidence="1">The sequence shown here is derived from an EMBL/GenBank/DDBJ whole genome shotgun (WGS) entry which is preliminary data.</text>
</comment>
<dbReference type="Pfam" id="PF20329">
    <property type="entry name" value="DUF6624"/>
    <property type="match status" value="1"/>
</dbReference>
<dbReference type="Proteomes" id="UP001597641">
    <property type="component" value="Unassembled WGS sequence"/>
</dbReference>
<accession>A0ABW6C593</accession>
<proteinExistence type="predicted"/>
<dbReference type="EMBL" id="JBHUOX010000036">
    <property type="protein sequence ID" value="MFD3003634.1"/>
    <property type="molecule type" value="Genomic_DNA"/>
</dbReference>
<protein>
    <submittedName>
        <fullName evidence="1">DUF6624 domain-containing protein</fullName>
    </submittedName>
</protein>
<dbReference type="RefSeq" id="WP_377491407.1">
    <property type="nucleotide sequence ID" value="NZ_JBHUOX010000036.1"/>
</dbReference>
<keyword evidence="2" id="KW-1185">Reference proteome</keyword>
<gene>
    <name evidence="1" type="ORF">ACFS7Z_24975</name>
</gene>
<name>A0ABW6C593_9BACT</name>
<reference evidence="2" key="1">
    <citation type="journal article" date="2019" name="Int. J. Syst. Evol. Microbiol.">
        <title>The Global Catalogue of Microorganisms (GCM) 10K type strain sequencing project: providing services to taxonomists for standard genome sequencing and annotation.</title>
        <authorList>
            <consortium name="The Broad Institute Genomics Platform"/>
            <consortium name="The Broad Institute Genome Sequencing Center for Infectious Disease"/>
            <person name="Wu L."/>
            <person name="Ma J."/>
        </authorList>
    </citation>
    <scope>NUCLEOTIDE SEQUENCE [LARGE SCALE GENOMIC DNA]</scope>
    <source>
        <strain evidence="2">KCTC 23984</strain>
    </source>
</reference>